<dbReference type="Pfam" id="PF04545">
    <property type="entry name" value="Sigma70_r4"/>
    <property type="match status" value="1"/>
</dbReference>
<evidence type="ECO:0000313" key="3">
    <source>
        <dbReference type="Proteomes" id="UP000220841"/>
    </source>
</evidence>
<gene>
    <name evidence="2" type="ORF">CN585_26475</name>
</gene>
<name>A0A2A8H861_9BACI</name>
<organism evidence="2 3">
    <name type="scientific">Bacillus toyonensis</name>
    <dbReference type="NCBI Taxonomy" id="155322"/>
    <lineage>
        <taxon>Bacteria</taxon>
        <taxon>Bacillati</taxon>
        <taxon>Bacillota</taxon>
        <taxon>Bacilli</taxon>
        <taxon>Bacillales</taxon>
        <taxon>Bacillaceae</taxon>
        <taxon>Bacillus</taxon>
        <taxon>Bacillus cereus group</taxon>
    </lineage>
</organism>
<dbReference type="InterPro" id="IPR007630">
    <property type="entry name" value="RNA_pol_sigma70_r4"/>
</dbReference>
<dbReference type="RefSeq" id="WP_098227531.1">
    <property type="nucleotide sequence ID" value="NZ_NUBY01000205.1"/>
</dbReference>
<comment type="caution">
    <text evidence="2">The sequence shown here is derived from an EMBL/GenBank/DDBJ whole genome shotgun (WGS) entry which is preliminary data.</text>
</comment>
<dbReference type="InterPro" id="IPR013324">
    <property type="entry name" value="RNA_pol_sigma_r3/r4-like"/>
</dbReference>
<dbReference type="AlphaFoldDB" id="A0A2A8H861"/>
<proteinExistence type="predicted"/>
<dbReference type="GO" id="GO:0006352">
    <property type="term" value="P:DNA-templated transcription initiation"/>
    <property type="evidence" value="ECO:0007669"/>
    <property type="project" value="InterPro"/>
</dbReference>
<dbReference type="Gene3D" id="1.20.140.160">
    <property type="match status" value="1"/>
</dbReference>
<evidence type="ECO:0000313" key="2">
    <source>
        <dbReference type="EMBL" id="PEP94377.1"/>
    </source>
</evidence>
<dbReference type="Proteomes" id="UP000220841">
    <property type="component" value="Unassembled WGS sequence"/>
</dbReference>
<feature type="domain" description="RNA polymerase sigma-70 region 4" evidence="1">
    <location>
        <begin position="84"/>
        <end position="123"/>
    </location>
</feature>
<evidence type="ECO:0000259" key="1">
    <source>
        <dbReference type="Pfam" id="PF04545"/>
    </source>
</evidence>
<dbReference type="GO" id="GO:0003700">
    <property type="term" value="F:DNA-binding transcription factor activity"/>
    <property type="evidence" value="ECO:0007669"/>
    <property type="project" value="InterPro"/>
</dbReference>
<dbReference type="SUPFAM" id="SSF88659">
    <property type="entry name" value="Sigma3 and sigma4 domains of RNA polymerase sigma factors"/>
    <property type="match status" value="1"/>
</dbReference>
<protein>
    <recommendedName>
        <fullName evidence="1">RNA polymerase sigma-70 region 4 domain-containing protein</fullName>
    </recommendedName>
</protein>
<sequence length="131" mass="15695">MFNWLKIYQELEGEIEYIEFDLQRSKRELKRWIYGDLQEVRLTAESEGAKVEERIERIEYELAHKMNDLYDLKQIIGKFKGLDHQILKMKYVEGMTLEQIAECVSYSVSHIKKKHAEILKVIRFAEKEGII</sequence>
<reference evidence="2 3" key="1">
    <citation type="submission" date="2017-09" db="EMBL/GenBank/DDBJ databases">
        <title>Large-scale bioinformatics analysis of Bacillus genomes uncovers conserved roles of natural products in bacterial physiology.</title>
        <authorList>
            <consortium name="Agbiome Team Llc"/>
            <person name="Bleich R.M."/>
            <person name="Grubbs K.J."/>
            <person name="Santa Maria K.C."/>
            <person name="Allen S.E."/>
            <person name="Farag S."/>
            <person name="Shank E.A."/>
            <person name="Bowers A."/>
        </authorList>
    </citation>
    <scope>NUCLEOTIDE SEQUENCE [LARGE SCALE GENOMIC DNA]</scope>
    <source>
        <strain evidence="2 3">AFS021349</strain>
    </source>
</reference>
<accession>A0A2A8H861</accession>
<dbReference type="EMBL" id="NUBY01000205">
    <property type="protein sequence ID" value="PEP94377.1"/>
    <property type="molecule type" value="Genomic_DNA"/>
</dbReference>